<evidence type="ECO:0000256" key="2">
    <source>
        <dbReference type="SAM" id="Phobius"/>
    </source>
</evidence>
<name>A0A914W4N4_9BILA</name>
<evidence type="ECO:0000313" key="4">
    <source>
        <dbReference type="WBParaSite" id="PSAMB.scaffold300size58383.g4418.t1"/>
    </source>
</evidence>
<evidence type="ECO:0000256" key="1">
    <source>
        <dbReference type="SAM" id="MobiDB-lite"/>
    </source>
</evidence>
<reference evidence="4" key="1">
    <citation type="submission" date="2022-11" db="UniProtKB">
        <authorList>
            <consortium name="WormBaseParasite"/>
        </authorList>
    </citation>
    <scope>IDENTIFICATION</scope>
</reference>
<feature type="compositionally biased region" description="Basic and acidic residues" evidence="1">
    <location>
        <begin position="276"/>
        <end position="293"/>
    </location>
</feature>
<evidence type="ECO:0000313" key="3">
    <source>
        <dbReference type="Proteomes" id="UP000887566"/>
    </source>
</evidence>
<keyword evidence="3" id="KW-1185">Reference proteome</keyword>
<feature type="transmembrane region" description="Helical" evidence="2">
    <location>
        <begin position="21"/>
        <end position="42"/>
    </location>
</feature>
<keyword evidence="2" id="KW-0812">Transmembrane</keyword>
<protein>
    <submittedName>
        <fullName evidence="4">Uncharacterized protein</fullName>
    </submittedName>
</protein>
<keyword evidence="2" id="KW-0472">Membrane</keyword>
<accession>A0A914W4N4</accession>
<feature type="region of interest" description="Disordered" evidence="1">
    <location>
        <begin position="272"/>
        <end position="293"/>
    </location>
</feature>
<dbReference type="WBParaSite" id="PSAMB.scaffold300size58383.g4418.t1">
    <property type="protein sequence ID" value="PSAMB.scaffold300size58383.g4418.t1"/>
    <property type="gene ID" value="PSAMB.scaffold300size58383.g4418"/>
</dbReference>
<sequence length="293" mass="33434">MVYVIYQNASRGHMMKSWQQLFISCRLFMAETVMTTWVAQYLTTRKETPRQLIWVAVNWMKTTPPLMGVFTYAPDDVEIKGGQQRPKWRAGGIVYMGVLMEKGPNIKNIDCSIVKVDEDNPQVMRIHFMVKLAGALALIKMKKPHLPTHVHCALKTKNVLAKEGRKFFQNEDKIKRFFVPTRSERYNTIVQQFSGNMKVDPTPPSLNQVATFVWPGIQANDPVRPDVSQVAIGYVALYQRNPFIICQSPAGSGKSSLLAHLALSMVAQAKQRTSLQRREENSSRMRTRSDIYL</sequence>
<keyword evidence="2" id="KW-1133">Transmembrane helix</keyword>
<organism evidence="3 4">
    <name type="scientific">Plectus sambesii</name>
    <dbReference type="NCBI Taxonomy" id="2011161"/>
    <lineage>
        <taxon>Eukaryota</taxon>
        <taxon>Metazoa</taxon>
        <taxon>Ecdysozoa</taxon>
        <taxon>Nematoda</taxon>
        <taxon>Chromadorea</taxon>
        <taxon>Plectida</taxon>
        <taxon>Plectina</taxon>
        <taxon>Plectoidea</taxon>
        <taxon>Plectidae</taxon>
        <taxon>Plectus</taxon>
    </lineage>
</organism>
<dbReference type="Proteomes" id="UP000887566">
    <property type="component" value="Unplaced"/>
</dbReference>
<dbReference type="AlphaFoldDB" id="A0A914W4N4"/>
<proteinExistence type="predicted"/>